<dbReference type="Pfam" id="PF11380">
    <property type="entry name" value="Stealth_CR2"/>
    <property type="match status" value="1"/>
</dbReference>
<dbReference type="OrthoDB" id="9776077at2"/>
<comment type="similarity">
    <text evidence="1">Belongs to the stealth family.</text>
</comment>
<evidence type="ECO:0000256" key="3">
    <source>
        <dbReference type="ARBA" id="ARBA00023169"/>
    </source>
</evidence>
<feature type="domain" description="Stealth protein CR1 conserved region 1" evidence="5">
    <location>
        <begin position="3"/>
        <end position="28"/>
    </location>
</feature>
<dbReference type="Proteomes" id="UP000269331">
    <property type="component" value="Chromosome"/>
</dbReference>
<dbReference type="AlphaFoldDB" id="A0A2Z5U4Q7"/>
<dbReference type="RefSeq" id="WP_120171947.1">
    <property type="nucleotide sequence ID" value="NZ_AP018400.1"/>
</dbReference>
<gene>
    <name evidence="6" type="primary">capG</name>
    <name evidence="6" type="ORF">SR187_6970</name>
</gene>
<accession>A0A2Z5U4Q7</accession>
<evidence type="ECO:0000259" key="4">
    <source>
        <dbReference type="Pfam" id="PF11380"/>
    </source>
</evidence>
<proteinExistence type="inferred from homology"/>
<dbReference type="GO" id="GO:0000271">
    <property type="term" value="P:polysaccharide biosynthetic process"/>
    <property type="evidence" value="ECO:0007669"/>
    <property type="project" value="UniProtKB-KW"/>
</dbReference>
<evidence type="ECO:0000313" key="6">
    <source>
        <dbReference type="EMBL" id="BBA92998.1"/>
    </source>
</evidence>
<evidence type="ECO:0000256" key="2">
    <source>
        <dbReference type="ARBA" id="ARBA00022679"/>
    </source>
</evidence>
<feature type="domain" description="Stealth protein CR2 conserved region 2" evidence="4">
    <location>
        <begin position="39"/>
        <end position="139"/>
    </location>
</feature>
<name>A0A2Z5U4Q7_9STRE</name>
<dbReference type="PANTHER" id="PTHR24045">
    <property type="match status" value="1"/>
</dbReference>
<dbReference type="PANTHER" id="PTHR24045:SF0">
    <property type="entry name" value="N-ACETYLGLUCOSAMINE-1-PHOSPHOTRANSFERASE SUBUNITS ALPHA_BETA"/>
    <property type="match status" value="1"/>
</dbReference>
<evidence type="ECO:0000256" key="1">
    <source>
        <dbReference type="ARBA" id="ARBA00007583"/>
    </source>
</evidence>
<dbReference type="InterPro" id="IPR031358">
    <property type="entry name" value="Stealth_CR1"/>
</dbReference>
<dbReference type="GeneID" id="52229926"/>
<dbReference type="KEGG" id="srq:SR187_6970"/>
<dbReference type="InterPro" id="IPR021520">
    <property type="entry name" value="Stealth_CR2"/>
</dbReference>
<sequence length="329" mass="39264">MTEKIDFVVTWVDGSDPKWQKQKQHYMSEEDKGLNSVARYRDWEIFKYWFRAVEKHAPWVNKVVLITEGHVPEWLNINHEKLLLIKHSDYIPQEYLPTFNSNVIELNIHRIEELSEHFVLFNDDMFINKSVGPEDFFRNGLPTDVGVFSPQVPKSGGIASISLNNIEVINDYFNTHQILKEWNNKFFRLSYGKHLLKNFIVLPWNSVLGFYDHHLPVAYKKSTFKHLWNLEEQKLRQTSRNKFRTKSDINHWLMRYWQLASGQFTPRSVHFGNYYSIFDELNKIISELRNPKYHLICLNDGEEISDFEEVKQKIAKSFAIRYLKSLFEI</sequence>
<dbReference type="EMBL" id="AP018400">
    <property type="protein sequence ID" value="BBA92998.1"/>
    <property type="molecule type" value="Genomic_DNA"/>
</dbReference>
<keyword evidence="3" id="KW-0270">Exopolysaccharide synthesis</keyword>
<dbReference type="InterPro" id="IPR047141">
    <property type="entry name" value="Stealth"/>
</dbReference>
<organism evidence="6 7">
    <name type="scientific">Streptococcus ruminantium</name>
    <dbReference type="NCBI Taxonomy" id="1917441"/>
    <lineage>
        <taxon>Bacteria</taxon>
        <taxon>Bacillati</taxon>
        <taxon>Bacillota</taxon>
        <taxon>Bacilli</taxon>
        <taxon>Lactobacillales</taxon>
        <taxon>Streptococcaceae</taxon>
        <taxon>Streptococcus</taxon>
    </lineage>
</organism>
<evidence type="ECO:0000313" key="7">
    <source>
        <dbReference type="Proteomes" id="UP000269331"/>
    </source>
</evidence>
<dbReference type="Pfam" id="PF17101">
    <property type="entry name" value="Stealth_CR1"/>
    <property type="match status" value="1"/>
</dbReference>
<dbReference type="GO" id="GO:0016772">
    <property type="term" value="F:transferase activity, transferring phosphorus-containing groups"/>
    <property type="evidence" value="ECO:0007669"/>
    <property type="project" value="InterPro"/>
</dbReference>
<evidence type="ECO:0000259" key="5">
    <source>
        <dbReference type="Pfam" id="PF17101"/>
    </source>
</evidence>
<protein>
    <submittedName>
        <fullName evidence="6">Capsule biosynthesis protein</fullName>
    </submittedName>
</protein>
<keyword evidence="2" id="KW-0808">Transferase</keyword>
<reference evidence="6 7" key="1">
    <citation type="journal article" date="2018" name="Genome Biol. Evol.">
        <title>Complete Genome Sequence of Streptococcus ruminantium sp. nov. GUT-187T (=DSM 104980T =JCM 31869T), the Type Strain of S. ruminantium, and Comparison with Genome Sequences of Streptococcus suis Strains.</title>
        <authorList>
            <person name="Tohya M."/>
            <person name="Sekizaki T."/>
            <person name="Miyoshi-Akiyama T."/>
        </authorList>
    </citation>
    <scope>NUCLEOTIDE SEQUENCE [LARGE SCALE GENOMIC DNA]</scope>
    <source>
        <strain evidence="6 7">GUT187T</strain>
    </source>
</reference>